<evidence type="ECO:0000256" key="2">
    <source>
        <dbReference type="ARBA" id="ARBA00022692"/>
    </source>
</evidence>
<dbReference type="Pfam" id="PF00902">
    <property type="entry name" value="TatC"/>
    <property type="match status" value="1"/>
</dbReference>
<comment type="subunit">
    <text evidence="5">Forms a complex with TatA.</text>
</comment>
<keyword evidence="5" id="KW-1003">Cell membrane</keyword>
<dbReference type="EMBL" id="KF900445">
    <property type="protein sequence ID" value="AIE95280.1"/>
    <property type="molecule type" value="Genomic_DNA"/>
</dbReference>
<evidence type="ECO:0000256" key="5">
    <source>
        <dbReference type="HAMAP-Rule" id="MF_00902"/>
    </source>
</evidence>
<comment type="function">
    <text evidence="5">Part of the twin-arginine translocation (Tat) system that transports large folded proteins containing a characteristic twin-arginine motif in their signal peptide across membranes.</text>
</comment>
<evidence type="ECO:0000256" key="1">
    <source>
        <dbReference type="ARBA" id="ARBA00004141"/>
    </source>
</evidence>
<feature type="transmembrane region" description="Helical" evidence="5">
    <location>
        <begin position="65"/>
        <end position="87"/>
    </location>
</feature>
<feature type="transmembrane region" description="Helical" evidence="5">
    <location>
        <begin position="211"/>
        <end position="234"/>
    </location>
</feature>
<feature type="transmembrane region" description="Helical" evidence="5">
    <location>
        <begin position="189"/>
        <end position="205"/>
    </location>
</feature>
<comment type="subcellular location">
    <subcellularLocation>
        <location evidence="5">Cell membrane</location>
        <topology evidence="5">Multi-pass membrane protein</topology>
    </subcellularLocation>
    <subcellularLocation>
        <location evidence="1">Membrane</location>
        <topology evidence="1">Multi-pass membrane protein</topology>
    </subcellularLocation>
</comment>
<proteinExistence type="inferred from homology"/>
<dbReference type="HAMAP" id="MF_00902">
    <property type="entry name" value="TatC"/>
    <property type="match status" value="1"/>
</dbReference>
<keyword evidence="2 5" id="KW-0812">Transmembrane</keyword>
<sequence>MPDLNNMSRIFSKIRNRLLFHIFFACLFFILAFEYSSKILSILEDLLLPDNATLIYIRPAEYLMIRIKFAGYSAIISFVFTTGLHGLFSLKSINDNFQMSVLRLSSFFTFSLTLFLAGCYYALFITLPLVLNYLHNDALSAGIDSTYSLSEFYSFIMILTFALGLTFQLPLIMFVIVKANLATVETLKSYRPHLIVSFFLFSALITPPDVISQFLLAIPLIILYELSLFIVRFLE</sequence>
<dbReference type="GO" id="GO:0065002">
    <property type="term" value="P:intracellular protein transmembrane transport"/>
    <property type="evidence" value="ECO:0007669"/>
    <property type="project" value="TreeGrafter"/>
</dbReference>
<dbReference type="PRINTS" id="PR01840">
    <property type="entry name" value="TATCFAMILY"/>
</dbReference>
<keyword evidence="5" id="KW-0813">Transport</keyword>
<evidence type="ECO:0000256" key="3">
    <source>
        <dbReference type="ARBA" id="ARBA00022989"/>
    </source>
</evidence>
<protein>
    <recommendedName>
        <fullName evidence="5">Sec-independent protein translocase protein TatC</fullName>
    </recommendedName>
</protein>
<evidence type="ECO:0000256" key="4">
    <source>
        <dbReference type="ARBA" id="ARBA00023136"/>
    </source>
</evidence>
<comment type="similarity">
    <text evidence="5">Belongs to the TatC family.</text>
</comment>
<keyword evidence="5" id="KW-0811">Translocation</keyword>
<name>A0A075FUC5_9EURY</name>
<dbReference type="InterPro" id="IPR002033">
    <property type="entry name" value="TatC"/>
</dbReference>
<dbReference type="PANTHER" id="PTHR30371:SF0">
    <property type="entry name" value="SEC-INDEPENDENT PROTEIN TRANSLOCASE PROTEIN TATC, CHLOROPLASTIC-RELATED"/>
    <property type="match status" value="1"/>
</dbReference>
<feature type="transmembrane region" description="Helical" evidence="5">
    <location>
        <begin position="107"/>
        <end position="132"/>
    </location>
</feature>
<accession>A0A075FUC5</accession>
<keyword evidence="3 5" id="KW-1133">Transmembrane helix</keyword>
<organism evidence="6">
    <name type="scientific">uncultured marine group II/III euryarchaeote AD1000_61_A07</name>
    <dbReference type="NCBI Taxonomy" id="1457792"/>
    <lineage>
        <taxon>Archaea</taxon>
        <taxon>Methanobacteriati</taxon>
        <taxon>Methanobacteriota</taxon>
        <taxon>environmental samples</taxon>
    </lineage>
</organism>
<dbReference type="PANTHER" id="PTHR30371">
    <property type="entry name" value="SEC-INDEPENDENT PROTEIN TRANSLOCASE PROTEIN TATC"/>
    <property type="match status" value="1"/>
</dbReference>
<comment type="caution">
    <text evidence="5">Lacks conserved residue(s) required for the propagation of feature annotation.</text>
</comment>
<evidence type="ECO:0000313" key="6">
    <source>
        <dbReference type="EMBL" id="AIE95280.1"/>
    </source>
</evidence>
<dbReference type="GO" id="GO:0009977">
    <property type="term" value="F:proton motive force dependent protein transmembrane transporter activity"/>
    <property type="evidence" value="ECO:0007669"/>
    <property type="project" value="TreeGrafter"/>
</dbReference>
<dbReference type="AlphaFoldDB" id="A0A075FUC5"/>
<keyword evidence="4 5" id="KW-0472">Membrane</keyword>
<feature type="transmembrane region" description="Helical" evidence="5">
    <location>
        <begin position="152"/>
        <end position="177"/>
    </location>
</feature>
<dbReference type="GO" id="GO:0033281">
    <property type="term" value="C:TAT protein transport complex"/>
    <property type="evidence" value="ECO:0007669"/>
    <property type="project" value="UniProtKB-UniRule"/>
</dbReference>
<dbReference type="GO" id="GO:0043953">
    <property type="term" value="P:protein transport by the Tat complex"/>
    <property type="evidence" value="ECO:0007669"/>
    <property type="project" value="UniProtKB-UniRule"/>
</dbReference>
<reference evidence="6" key="1">
    <citation type="journal article" date="2014" name="Genome Biol. Evol.">
        <title>Pangenome evidence for extensive interdomain horizontal transfer affecting lineage core and shell genes in uncultured planktonic thaumarchaeota and euryarchaeota.</title>
        <authorList>
            <person name="Deschamps P."/>
            <person name="Zivanovic Y."/>
            <person name="Moreira D."/>
            <person name="Rodriguez-Valera F."/>
            <person name="Lopez-Garcia P."/>
        </authorList>
    </citation>
    <scope>NUCLEOTIDE SEQUENCE</scope>
</reference>
<keyword evidence="5" id="KW-0653">Protein transport</keyword>
<gene>
    <name evidence="5 6" type="primary">tatC</name>
</gene>